<organism evidence="3 4">
    <name type="scientific">Phytophthora citrophthora</name>
    <dbReference type="NCBI Taxonomy" id="4793"/>
    <lineage>
        <taxon>Eukaryota</taxon>
        <taxon>Sar</taxon>
        <taxon>Stramenopiles</taxon>
        <taxon>Oomycota</taxon>
        <taxon>Peronosporomycetes</taxon>
        <taxon>Peronosporales</taxon>
        <taxon>Peronosporaceae</taxon>
        <taxon>Phytophthora</taxon>
    </lineage>
</organism>
<reference evidence="3" key="1">
    <citation type="submission" date="2023-08" db="EMBL/GenBank/DDBJ databases">
        <title>Reference Genome Resource for the Citrus Pathogen Phytophthora citrophthora.</title>
        <authorList>
            <person name="Moller H."/>
            <person name="Coetzee B."/>
            <person name="Rose L.J."/>
            <person name="Van Niekerk J.M."/>
        </authorList>
    </citation>
    <scope>NUCLEOTIDE SEQUENCE</scope>
    <source>
        <strain evidence="3">STE-U-9442</strain>
    </source>
</reference>
<sequence length="126" mass="14597">MRLLICFLAIVYTFVSIVDGNDQVSPTGISSPGAGSSRSTEHSSIYNKRNEKNLRSEEEDEERGILTKARLELWLKLGYSPEKAYKKLKLPLNIDDAYKFKNWEQMKQFYTMWLNKMAAQKPPTKM</sequence>
<feature type="signal peptide" evidence="2">
    <location>
        <begin position="1"/>
        <end position="20"/>
    </location>
</feature>
<dbReference type="Proteomes" id="UP001259832">
    <property type="component" value="Unassembled WGS sequence"/>
</dbReference>
<name>A0AAD9G5L0_9STRA</name>
<keyword evidence="4" id="KW-1185">Reference proteome</keyword>
<evidence type="ECO:0000256" key="1">
    <source>
        <dbReference type="SAM" id="MobiDB-lite"/>
    </source>
</evidence>
<comment type="caution">
    <text evidence="3">The sequence shown here is derived from an EMBL/GenBank/DDBJ whole genome shotgun (WGS) entry which is preliminary data.</text>
</comment>
<evidence type="ECO:0000256" key="2">
    <source>
        <dbReference type="SAM" id="SignalP"/>
    </source>
</evidence>
<feature type="region of interest" description="Disordered" evidence="1">
    <location>
        <begin position="26"/>
        <end position="63"/>
    </location>
</feature>
<dbReference type="AlphaFoldDB" id="A0AAD9G5L0"/>
<protein>
    <recommendedName>
        <fullName evidence="5">RxLR effector protein</fullName>
    </recommendedName>
</protein>
<feature type="compositionally biased region" description="Polar residues" evidence="1">
    <location>
        <begin position="26"/>
        <end position="47"/>
    </location>
</feature>
<proteinExistence type="predicted"/>
<keyword evidence="2" id="KW-0732">Signal</keyword>
<feature type="chain" id="PRO_5042286468" description="RxLR effector protein" evidence="2">
    <location>
        <begin position="21"/>
        <end position="126"/>
    </location>
</feature>
<accession>A0AAD9G5L0</accession>
<dbReference type="EMBL" id="JASMQC010000030">
    <property type="protein sequence ID" value="KAK1932280.1"/>
    <property type="molecule type" value="Genomic_DNA"/>
</dbReference>
<evidence type="ECO:0000313" key="3">
    <source>
        <dbReference type="EMBL" id="KAK1932280.1"/>
    </source>
</evidence>
<evidence type="ECO:0000313" key="4">
    <source>
        <dbReference type="Proteomes" id="UP001259832"/>
    </source>
</evidence>
<evidence type="ECO:0008006" key="5">
    <source>
        <dbReference type="Google" id="ProtNLM"/>
    </source>
</evidence>
<gene>
    <name evidence="3" type="ORF">P3T76_012274</name>
</gene>